<protein>
    <submittedName>
        <fullName evidence="3">Forespore regulator of the sigma-K checkpoint</fullName>
    </submittedName>
</protein>
<evidence type="ECO:0000259" key="2">
    <source>
        <dbReference type="Pfam" id="PF08955"/>
    </source>
</evidence>
<keyword evidence="4" id="KW-1185">Reference proteome</keyword>
<keyword evidence="1" id="KW-0472">Membrane</keyword>
<reference evidence="3 4" key="1">
    <citation type="submission" date="2021-03" db="EMBL/GenBank/DDBJ databases">
        <title>Genomic Encyclopedia of Type Strains, Phase IV (KMG-IV): sequencing the most valuable type-strain genomes for metagenomic binning, comparative biology and taxonomic classification.</title>
        <authorList>
            <person name="Goeker M."/>
        </authorList>
    </citation>
    <scope>NUCLEOTIDE SEQUENCE [LARGE SCALE GENOMIC DNA]</scope>
    <source>
        <strain evidence="3 4">DSM 26048</strain>
    </source>
</reference>
<name>A0ABS4JA96_9BACL</name>
<keyword evidence="1" id="KW-0812">Transmembrane</keyword>
<dbReference type="EMBL" id="JAGGLB010000056">
    <property type="protein sequence ID" value="MBP1996773.1"/>
    <property type="molecule type" value="Genomic_DNA"/>
</dbReference>
<organism evidence="3 4">
    <name type="scientific">Paenibacillus eucommiae</name>
    <dbReference type="NCBI Taxonomy" id="1355755"/>
    <lineage>
        <taxon>Bacteria</taxon>
        <taxon>Bacillati</taxon>
        <taxon>Bacillota</taxon>
        <taxon>Bacilli</taxon>
        <taxon>Bacillales</taxon>
        <taxon>Paenibacillaceae</taxon>
        <taxon>Paenibacillus</taxon>
    </lineage>
</organism>
<dbReference type="Gene3D" id="3.30.70.1740">
    <property type="entry name" value="Bypass-of-forespore C, C-terminal domain"/>
    <property type="match status" value="1"/>
</dbReference>
<comment type="caution">
    <text evidence="3">The sequence shown here is derived from an EMBL/GenBank/DDBJ whole genome shotgun (WGS) entry which is preliminary data.</text>
</comment>
<dbReference type="InterPro" id="IPR015050">
    <property type="entry name" value="BofC_C"/>
</dbReference>
<proteinExistence type="predicted"/>
<sequence>MNVNKYLKHLKKKLRWRRRWLALMVFLVGLAVWIAAYHLEVNKPALSAFAPIQDSIDTIQQLKGTQETYLQKIYVCGEETEKLGNWDSKQLLETYNKHSNWSVSFGEEGKVIFIEQVEDLSPACKEKAYFGMDESGNLSLFNGLPAKDNVIRTFFQLNIDYLKSSLPKAALKDLYEGIRISDLDEYNSVLSTFSDYAIEETEPVMHP</sequence>
<feature type="transmembrane region" description="Helical" evidence="1">
    <location>
        <begin position="20"/>
        <end position="39"/>
    </location>
</feature>
<keyword evidence="1" id="KW-1133">Transmembrane helix</keyword>
<dbReference type="Proteomes" id="UP001519287">
    <property type="component" value="Unassembled WGS sequence"/>
</dbReference>
<dbReference type="RefSeq" id="WP_312895032.1">
    <property type="nucleotide sequence ID" value="NZ_JAGGLB010000056.1"/>
</dbReference>
<accession>A0ABS4JA96</accession>
<evidence type="ECO:0000313" key="4">
    <source>
        <dbReference type="Proteomes" id="UP001519287"/>
    </source>
</evidence>
<dbReference type="InterPro" id="IPR038117">
    <property type="entry name" value="BofC_C_sf"/>
</dbReference>
<evidence type="ECO:0000256" key="1">
    <source>
        <dbReference type="SAM" id="Phobius"/>
    </source>
</evidence>
<feature type="domain" description="Bypass of forespore C C-terminal" evidence="2">
    <location>
        <begin position="118"/>
        <end position="194"/>
    </location>
</feature>
<gene>
    <name evidence="3" type="ORF">J2Z66_008421</name>
</gene>
<dbReference type="Pfam" id="PF08955">
    <property type="entry name" value="BofC_C"/>
    <property type="match status" value="1"/>
</dbReference>
<evidence type="ECO:0000313" key="3">
    <source>
        <dbReference type="EMBL" id="MBP1996773.1"/>
    </source>
</evidence>